<name>A0A9W9H8Z9_9EURO</name>
<evidence type="ECO:0000259" key="2">
    <source>
        <dbReference type="Pfam" id="PF24845"/>
    </source>
</evidence>
<feature type="compositionally biased region" description="Low complexity" evidence="1">
    <location>
        <begin position="90"/>
        <end position="99"/>
    </location>
</feature>
<protein>
    <recommendedName>
        <fullName evidence="2">DUF7721 domain-containing protein</fullName>
    </recommendedName>
</protein>
<feature type="compositionally biased region" description="Basic and acidic residues" evidence="1">
    <location>
        <begin position="68"/>
        <end position="81"/>
    </location>
</feature>
<evidence type="ECO:0000313" key="3">
    <source>
        <dbReference type="EMBL" id="KAJ5316310.1"/>
    </source>
</evidence>
<feature type="compositionally biased region" description="Gly residues" evidence="1">
    <location>
        <begin position="48"/>
        <end position="67"/>
    </location>
</feature>
<dbReference type="EMBL" id="JAPZBO010000005">
    <property type="protein sequence ID" value="KAJ5316310.1"/>
    <property type="molecule type" value="Genomic_DNA"/>
</dbReference>
<dbReference type="InterPro" id="IPR056138">
    <property type="entry name" value="DUF7721"/>
</dbReference>
<evidence type="ECO:0000256" key="1">
    <source>
        <dbReference type="SAM" id="MobiDB-lite"/>
    </source>
</evidence>
<dbReference type="PANTHER" id="PTHR39477">
    <property type="entry name" value="CHROMOSOME 8, WHOLE GENOME SHOTGUN SEQUENCE"/>
    <property type="match status" value="1"/>
</dbReference>
<evidence type="ECO:0000313" key="4">
    <source>
        <dbReference type="Proteomes" id="UP001147746"/>
    </source>
</evidence>
<feature type="domain" description="DUF7721" evidence="2">
    <location>
        <begin position="117"/>
        <end position="199"/>
    </location>
</feature>
<dbReference type="Pfam" id="PF24845">
    <property type="entry name" value="DUF7721"/>
    <property type="match status" value="1"/>
</dbReference>
<organism evidence="3 4">
    <name type="scientific">Penicillium atrosanguineum</name>
    <dbReference type="NCBI Taxonomy" id="1132637"/>
    <lineage>
        <taxon>Eukaryota</taxon>
        <taxon>Fungi</taxon>
        <taxon>Dikarya</taxon>
        <taxon>Ascomycota</taxon>
        <taxon>Pezizomycotina</taxon>
        <taxon>Eurotiomycetes</taxon>
        <taxon>Eurotiomycetidae</taxon>
        <taxon>Eurotiales</taxon>
        <taxon>Aspergillaceae</taxon>
        <taxon>Penicillium</taxon>
    </lineage>
</organism>
<dbReference type="Proteomes" id="UP001147746">
    <property type="component" value="Unassembled WGS sequence"/>
</dbReference>
<dbReference type="PANTHER" id="PTHR39477:SF1">
    <property type="entry name" value="BETA-FLANKING PROTEIN"/>
    <property type="match status" value="1"/>
</dbReference>
<gene>
    <name evidence="3" type="ORF">N7476_006617</name>
</gene>
<proteinExistence type="predicted"/>
<reference evidence="3" key="1">
    <citation type="submission" date="2022-12" db="EMBL/GenBank/DDBJ databases">
        <authorList>
            <person name="Petersen C."/>
        </authorList>
    </citation>
    <scope>NUCLEOTIDE SEQUENCE</scope>
    <source>
        <strain evidence="3">IBT 21472</strain>
    </source>
</reference>
<keyword evidence="4" id="KW-1185">Reference proteome</keyword>
<sequence length="276" mass="28892">MSYNEYGSNNERSEYGGGGRGGNNYYDQSNDFSGRNEGQGYGREEQGQGYGRNEGQGYGRNEGQGYGGREEQGQGYGREEQGQGYGNQGQHGHQNQGQQEYRDTRYQGSEPYSGGDDFSSAAQHASQHDSGNSDLFSNALSFIQGRASSAGSGEIDERHAVQAHQAMYNGGNDEGQTHDSSTVGAGAAMQALKMFTGGGSSDGGMDKNKLIGMAMSQAGKLWDEKSGNGANMSGDKQSAINNAAEMALKMYMKSGGGIGGTGGAGGLMSLASKFLS</sequence>
<accession>A0A9W9H8Z9</accession>
<dbReference type="AlphaFoldDB" id="A0A9W9H8Z9"/>
<reference evidence="3" key="2">
    <citation type="journal article" date="2023" name="IMA Fungus">
        <title>Comparative genomic study of the Penicillium genus elucidates a diverse pangenome and 15 lateral gene transfer events.</title>
        <authorList>
            <person name="Petersen C."/>
            <person name="Sorensen T."/>
            <person name="Nielsen M.R."/>
            <person name="Sondergaard T.E."/>
            <person name="Sorensen J.L."/>
            <person name="Fitzpatrick D.A."/>
            <person name="Frisvad J.C."/>
            <person name="Nielsen K.L."/>
        </authorList>
    </citation>
    <scope>NUCLEOTIDE SEQUENCE</scope>
    <source>
        <strain evidence="3">IBT 21472</strain>
    </source>
</reference>
<comment type="caution">
    <text evidence="3">The sequence shown here is derived from an EMBL/GenBank/DDBJ whole genome shotgun (WGS) entry which is preliminary data.</text>
</comment>
<dbReference type="OrthoDB" id="2290255at2759"/>
<feature type="region of interest" description="Disordered" evidence="1">
    <location>
        <begin position="1"/>
        <end position="132"/>
    </location>
</feature>